<dbReference type="Proteomes" id="UP000585614">
    <property type="component" value="Unassembled WGS sequence"/>
</dbReference>
<gene>
    <name evidence="1" type="ORF">mRhiFer1_009021</name>
</gene>
<accession>A0A7J7SXL7</accession>
<comment type="caution">
    <text evidence="1">The sequence shown here is derived from an EMBL/GenBank/DDBJ whole genome shotgun (WGS) entry which is preliminary data.</text>
</comment>
<proteinExistence type="predicted"/>
<evidence type="ECO:0000313" key="2">
    <source>
        <dbReference type="Proteomes" id="UP000585614"/>
    </source>
</evidence>
<dbReference type="AlphaFoldDB" id="A0A7J7SXL7"/>
<sequence length="177" mass="19236">MFSNFLRSLLRSANASAKPFAVNFHGGTSSFSPEVSLLLPRLQLRVPVSVPTAHQPASQESPLGAPRHPLMHTSVHIVCRLNWSLVDFCHLSLLGKSFEVQDESLERLLPDTVHTFLGDLTPSPSKVLDVVIDGVILPEFHQCLFIVLLGCSNSVGKGPPQVGGLTSCCHSLVHHFD</sequence>
<organism evidence="1 2">
    <name type="scientific">Rhinolophus ferrumequinum</name>
    <name type="common">Greater horseshoe bat</name>
    <dbReference type="NCBI Taxonomy" id="59479"/>
    <lineage>
        <taxon>Eukaryota</taxon>
        <taxon>Metazoa</taxon>
        <taxon>Chordata</taxon>
        <taxon>Craniata</taxon>
        <taxon>Vertebrata</taxon>
        <taxon>Euteleostomi</taxon>
        <taxon>Mammalia</taxon>
        <taxon>Eutheria</taxon>
        <taxon>Laurasiatheria</taxon>
        <taxon>Chiroptera</taxon>
        <taxon>Yinpterochiroptera</taxon>
        <taxon>Rhinolophoidea</taxon>
        <taxon>Rhinolophidae</taxon>
        <taxon>Rhinolophinae</taxon>
        <taxon>Rhinolophus</taxon>
    </lineage>
</organism>
<name>A0A7J7SXL7_RHIFE</name>
<reference evidence="1 2" key="1">
    <citation type="journal article" date="2020" name="Nature">
        <title>Six reference-quality genomes reveal evolution of bat adaptations.</title>
        <authorList>
            <person name="Jebb D."/>
            <person name="Huang Z."/>
            <person name="Pippel M."/>
            <person name="Hughes G.M."/>
            <person name="Lavrichenko K."/>
            <person name="Devanna P."/>
            <person name="Winkler S."/>
            <person name="Jermiin L.S."/>
            <person name="Skirmuntt E.C."/>
            <person name="Katzourakis A."/>
            <person name="Burkitt-Gray L."/>
            <person name="Ray D.A."/>
            <person name="Sullivan K.A.M."/>
            <person name="Roscito J.G."/>
            <person name="Kirilenko B.M."/>
            <person name="Davalos L.M."/>
            <person name="Corthals A.P."/>
            <person name="Power M.L."/>
            <person name="Jones G."/>
            <person name="Ransome R.D."/>
            <person name="Dechmann D.K.N."/>
            <person name="Locatelli A.G."/>
            <person name="Puechmaille S.J."/>
            <person name="Fedrigo O."/>
            <person name="Jarvis E.D."/>
            <person name="Hiller M."/>
            <person name="Vernes S.C."/>
            <person name="Myers E.W."/>
            <person name="Teeling E.C."/>
        </authorList>
    </citation>
    <scope>NUCLEOTIDE SEQUENCE [LARGE SCALE GENOMIC DNA]</scope>
    <source>
        <strain evidence="1">MRhiFer1</strain>
        <tissue evidence="1">Lung</tissue>
    </source>
</reference>
<protein>
    <submittedName>
        <fullName evidence="1">Uncharacterized protein</fullName>
    </submittedName>
</protein>
<dbReference type="EMBL" id="JACAGC010000021">
    <property type="protein sequence ID" value="KAF6293110.1"/>
    <property type="molecule type" value="Genomic_DNA"/>
</dbReference>
<evidence type="ECO:0000313" key="1">
    <source>
        <dbReference type="EMBL" id="KAF6293110.1"/>
    </source>
</evidence>